<dbReference type="GO" id="GO:0005507">
    <property type="term" value="F:copper ion binding"/>
    <property type="evidence" value="ECO:0007669"/>
    <property type="project" value="InterPro"/>
</dbReference>
<dbReference type="PANTHER" id="PTHR46444:SF9">
    <property type="entry name" value="DCD (DEVELOPMENT AND CELL DEATH) DOMAIN PROTEIN"/>
    <property type="match status" value="1"/>
</dbReference>
<dbReference type="EMBL" id="KE346034">
    <property type="protein sequence ID" value="EXC24770.1"/>
    <property type="molecule type" value="Genomic_DNA"/>
</dbReference>
<dbReference type="eggNOG" id="ENOG502R7IM">
    <property type="taxonomic scope" value="Eukaryota"/>
</dbReference>
<dbReference type="KEGG" id="mnt:21401453"/>
<gene>
    <name evidence="4" type="ORF">L484_018484</name>
</gene>
<sequence length="991" mass="110830">MKLAKKQNNAFASPPEYGAIFMSNTATKKECLRRKLFGLPSMHCHFVKHIKAGMILFLFEYKKRLLYGVFEACSDGGMNIVHNAFNSSGMHFPAQVKFKTIWVCEPLPENEFRDAIKENYFTAKKFNFGLSKAQVWRLLQLFSSRKLGEPEQQLAKGRNAKSAVHSLDRVRQVDDSSCEVNDRVNGVHVWGNSDVDSEPKSATTTDDLVLEFDKVESNNSKFQMHGWGRNAYPLHTELLPAIPTKYSKYHFGEVRRLPGDEFHVNDGFQIECHKDSDFEPAIGSEYPSLLQSKLRSDVSTKPLFVPTPLASEKTKPPSPIHHQMELELLANLSSKASYRDAVVMSPHSYDSVAPGLNYQCPSSNNVNVHSIGGCLPPYGYSENVISSSRKQPFSSYSEPKGIDKFLNKNSTYRDHTCFSVLNPIDNSHHGTIIGLSQASYSENLDAKSLKDQTYTGLSSLKFSAAADMPSVRTTINPRENKFSYYPLSSHKYSSMDDYGYQVEPEDHLEHEATWRKKGEALMDNTTSTYEDSFTLQGCVSSVDPHTVQNYEHNCDIEPYQSSDTLYSVPPKNRISVFSRLAFAPDAHLSGHNAEIHYEVSNSSKSVHGIMEMLDKNHNQWVKLKKSKPGNKQDDVENLRNKRKVTSSCKAEKDCLRVSAKDKQSLPAGADVINVDCSLAGAEDMEGVFSMEKVTQLGEAMPFFNFKRRSEMRKLHHDGGTTYCNVTSEIEGVSVGQQKKRKLVRPNFSKNVSSVHEGVENYTLILQESAQEIPIMKDKTGGCEASIVNQKDEKEISFHSGKEPHLISRPYHGDWDFNSERRDTRVGSCISSNRIGDEVGKASAKNKIDIRHAAAPSICEDKNPDGGLTGNGPFLDHHKTCHFFGQETLPRLPEEKVATGTEFSGDECEMNNKVELLPTSQSVNETCPNSSEHHATTKTMKGSSNQLSELQREGKEHTALYVDTCKENVPQTSPRSSTKPSEESNGKPVCIS</sequence>
<dbReference type="Pfam" id="PF10539">
    <property type="entry name" value="Dev_Cell_Death"/>
    <property type="match status" value="1"/>
</dbReference>
<keyword evidence="1" id="KW-0479">Metal-binding</keyword>
<evidence type="ECO:0000313" key="4">
    <source>
        <dbReference type="EMBL" id="EXC24770.1"/>
    </source>
</evidence>
<protein>
    <recommendedName>
        <fullName evidence="3">DCD domain-containing protein</fullName>
    </recommendedName>
</protein>
<evidence type="ECO:0000256" key="2">
    <source>
        <dbReference type="SAM" id="MobiDB-lite"/>
    </source>
</evidence>
<dbReference type="AlphaFoldDB" id="W9SBK6"/>
<evidence type="ECO:0000256" key="1">
    <source>
        <dbReference type="ARBA" id="ARBA00022723"/>
    </source>
</evidence>
<dbReference type="PANTHER" id="PTHR46444">
    <property type="entry name" value="DCD (DEVELOPMENT AND CELL DEATH) DOMAIN PROTEIN-RELATED"/>
    <property type="match status" value="1"/>
</dbReference>
<dbReference type="SMART" id="SM00767">
    <property type="entry name" value="DCD"/>
    <property type="match status" value="1"/>
</dbReference>
<dbReference type="PROSITE" id="PS51222">
    <property type="entry name" value="DCD"/>
    <property type="match status" value="1"/>
</dbReference>
<dbReference type="InterPro" id="IPR013989">
    <property type="entry name" value="Dev_and_cell_death_domain"/>
</dbReference>
<dbReference type="Proteomes" id="UP000030645">
    <property type="component" value="Unassembled WGS sequence"/>
</dbReference>
<organism evidence="4 5">
    <name type="scientific">Morus notabilis</name>
    <dbReference type="NCBI Taxonomy" id="981085"/>
    <lineage>
        <taxon>Eukaryota</taxon>
        <taxon>Viridiplantae</taxon>
        <taxon>Streptophyta</taxon>
        <taxon>Embryophyta</taxon>
        <taxon>Tracheophyta</taxon>
        <taxon>Spermatophyta</taxon>
        <taxon>Magnoliopsida</taxon>
        <taxon>eudicotyledons</taxon>
        <taxon>Gunneridae</taxon>
        <taxon>Pentapetalae</taxon>
        <taxon>rosids</taxon>
        <taxon>fabids</taxon>
        <taxon>Rosales</taxon>
        <taxon>Moraceae</taxon>
        <taxon>Moreae</taxon>
        <taxon>Morus</taxon>
    </lineage>
</organism>
<dbReference type="OrthoDB" id="1149928at2759"/>
<dbReference type="PROSITE" id="PS00080">
    <property type="entry name" value="MULTICOPPER_OXIDASE2"/>
    <property type="match status" value="1"/>
</dbReference>
<evidence type="ECO:0000313" key="5">
    <source>
        <dbReference type="Proteomes" id="UP000030645"/>
    </source>
</evidence>
<name>W9SBK6_9ROSA</name>
<feature type="compositionally biased region" description="Polar residues" evidence="2">
    <location>
        <begin position="936"/>
        <end position="948"/>
    </location>
</feature>
<proteinExistence type="predicted"/>
<keyword evidence="5" id="KW-1185">Reference proteome</keyword>
<dbReference type="InterPro" id="IPR002355">
    <property type="entry name" value="Cu_oxidase_Cu_BS"/>
</dbReference>
<feature type="region of interest" description="Disordered" evidence="2">
    <location>
        <begin position="920"/>
        <end position="991"/>
    </location>
</feature>
<feature type="compositionally biased region" description="Polar residues" evidence="2">
    <location>
        <begin position="920"/>
        <end position="929"/>
    </location>
</feature>
<dbReference type="STRING" id="981085.W9SBK6"/>
<evidence type="ECO:0000259" key="3">
    <source>
        <dbReference type="PROSITE" id="PS51222"/>
    </source>
</evidence>
<reference evidence="5" key="1">
    <citation type="submission" date="2013-01" db="EMBL/GenBank/DDBJ databases">
        <title>Draft Genome Sequence of a Mulberry Tree, Morus notabilis C.K. Schneid.</title>
        <authorList>
            <person name="He N."/>
            <person name="Zhao S."/>
        </authorList>
    </citation>
    <scope>NUCLEOTIDE SEQUENCE</scope>
</reference>
<accession>W9SBK6</accession>
<feature type="domain" description="DCD" evidence="3">
    <location>
        <begin position="14"/>
        <end position="144"/>
    </location>
</feature>
<feature type="compositionally biased region" description="Polar residues" evidence="2">
    <location>
        <begin position="968"/>
        <end position="978"/>
    </location>
</feature>